<gene>
    <name evidence="1" type="ORF">CEXT_589871</name>
</gene>
<reference evidence="1 2" key="1">
    <citation type="submission" date="2021-06" db="EMBL/GenBank/DDBJ databases">
        <title>Caerostris extrusa draft genome.</title>
        <authorList>
            <person name="Kono N."/>
            <person name="Arakawa K."/>
        </authorList>
    </citation>
    <scope>NUCLEOTIDE SEQUENCE [LARGE SCALE GENOMIC DNA]</scope>
</reference>
<evidence type="ECO:0000313" key="2">
    <source>
        <dbReference type="Proteomes" id="UP001054945"/>
    </source>
</evidence>
<dbReference type="Proteomes" id="UP001054945">
    <property type="component" value="Unassembled WGS sequence"/>
</dbReference>
<evidence type="ECO:0000313" key="1">
    <source>
        <dbReference type="EMBL" id="GIY08307.1"/>
    </source>
</evidence>
<comment type="caution">
    <text evidence="1">The sequence shown here is derived from an EMBL/GenBank/DDBJ whole genome shotgun (WGS) entry which is preliminary data.</text>
</comment>
<sequence>MLLETVINGNSLEVTESTSKDPYSVFIKMSGGKCVLSLKADSIKRAKLRILSGVLSETLINGDSLEVRESTAPHPYSVFNKMPGGKCLLSFIGDSVKRAKLGESLVYKVSGGSACGFCFMFSEWRFDDDKWDRFQERGIIKEIRVQKI</sequence>
<organism evidence="1 2">
    <name type="scientific">Caerostris extrusa</name>
    <name type="common">Bark spider</name>
    <name type="synonym">Caerostris bankana</name>
    <dbReference type="NCBI Taxonomy" id="172846"/>
    <lineage>
        <taxon>Eukaryota</taxon>
        <taxon>Metazoa</taxon>
        <taxon>Ecdysozoa</taxon>
        <taxon>Arthropoda</taxon>
        <taxon>Chelicerata</taxon>
        <taxon>Arachnida</taxon>
        <taxon>Araneae</taxon>
        <taxon>Araneomorphae</taxon>
        <taxon>Entelegynae</taxon>
        <taxon>Araneoidea</taxon>
        <taxon>Araneidae</taxon>
        <taxon>Caerostris</taxon>
    </lineage>
</organism>
<name>A0AAV4QJB3_CAEEX</name>
<accession>A0AAV4QJB3</accession>
<protein>
    <submittedName>
        <fullName evidence="1">Uncharacterized protein</fullName>
    </submittedName>
</protein>
<proteinExistence type="predicted"/>
<keyword evidence="2" id="KW-1185">Reference proteome</keyword>
<dbReference type="EMBL" id="BPLR01006229">
    <property type="protein sequence ID" value="GIY08307.1"/>
    <property type="molecule type" value="Genomic_DNA"/>
</dbReference>
<dbReference type="AlphaFoldDB" id="A0AAV4QJB3"/>